<dbReference type="Gene3D" id="3.40.50.150">
    <property type="entry name" value="Vaccinia Virus protein VP39"/>
    <property type="match status" value="1"/>
</dbReference>
<dbReference type="Gene3D" id="3.40.640.10">
    <property type="entry name" value="Type I PLP-dependent aspartate aminotransferase-like (Major domain)"/>
    <property type="match status" value="1"/>
</dbReference>
<dbReference type="CDD" id="cd06502">
    <property type="entry name" value="TA_like"/>
    <property type="match status" value="1"/>
</dbReference>
<evidence type="ECO:0000259" key="5">
    <source>
        <dbReference type="Pfam" id="PF01212"/>
    </source>
</evidence>
<dbReference type="SUPFAM" id="SSF53383">
    <property type="entry name" value="PLP-dependent transferases"/>
    <property type="match status" value="1"/>
</dbReference>
<feature type="region of interest" description="Disordered" evidence="4">
    <location>
        <begin position="1"/>
        <end position="20"/>
    </location>
</feature>
<protein>
    <submittedName>
        <fullName evidence="7">Threonine aldolase</fullName>
    </submittedName>
</protein>
<keyword evidence="8" id="KW-1185">Reference proteome</keyword>
<organism evidence="7 8">
    <name type="scientific">Moorena producens 3L</name>
    <dbReference type="NCBI Taxonomy" id="489825"/>
    <lineage>
        <taxon>Bacteria</taxon>
        <taxon>Bacillati</taxon>
        <taxon>Cyanobacteriota</taxon>
        <taxon>Cyanophyceae</taxon>
        <taxon>Coleofasciculales</taxon>
        <taxon>Coleofasciculaceae</taxon>
        <taxon>Moorena</taxon>
    </lineage>
</organism>
<keyword evidence="3" id="KW-0663">Pyridoxal phosphate</keyword>
<dbReference type="Proteomes" id="UP000003959">
    <property type="component" value="Unassembled WGS sequence"/>
</dbReference>
<dbReference type="RefSeq" id="WP_008188147.1">
    <property type="nucleotide sequence ID" value="NZ_GL890956.1"/>
</dbReference>
<dbReference type="PANTHER" id="PTHR48097:SF5">
    <property type="entry name" value="LOW SPECIFICITY L-THREONINE ALDOLASE"/>
    <property type="match status" value="1"/>
</dbReference>
<gene>
    <name evidence="7" type="ORF">LYNGBM3L_53670</name>
</gene>
<dbReference type="InterPro" id="IPR029063">
    <property type="entry name" value="SAM-dependent_MTases_sf"/>
</dbReference>
<evidence type="ECO:0000313" key="8">
    <source>
        <dbReference type="Proteomes" id="UP000003959"/>
    </source>
</evidence>
<evidence type="ECO:0000256" key="1">
    <source>
        <dbReference type="ARBA" id="ARBA00001933"/>
    </source>
</evidence>
<evidence type="ECO:0000256" key="2">
    <source>
        <dbReference type="ARBA" id="ARBA00006966"/>
    </source>
</evidence>
<proteinExistence type="inferred from homology"/>
<accession>F4XYX8</accession>
<comment type="similarity">
    <text evidence="2">Belongs to the threonine aldolase family.</text>
</comment>
<name>F4XYX8_9CYAN</name>
<dbReference type="HOGENOM" id="CLU_466775_0_0_3"/>
<dbReference type="InterPro" id="IPR015424">
    <property type="entry name" value="PyrdxlP-dep_Trfase"/>
</dbReference>
<comment type="cofactor">
    <cofactor evidence="1">
        <name>pyridoxal 5'-phosphate</name>
        <dbReference type="ChEBI" id="CHEBI:597326"/>
    </cofactor>
</comment>
<evidence type="ECO:0000256" key="3">
    <source>
        <dbReference type="ARBA" id="ARBA00022898"/>
    </source>
</evidence>
<dbReference type="AlphaFoldDB" id="F4XYX8"/>
<dbReference type="SUPFAM" id="SSF53335">
    <property type="entry name" value="S-adenosyl-L-methionine-dependent methyltransferases"/>
    <property type="match status" value="1"/>
</dbReference>
<dbReference type="Gene3D" id="3.90.1150.10">
    <property type="entry name" value="Aspartate Aminotransferase, domain 1"/>
    <property type="match status" value="1"/>
</dbReference>
<dbReference type="eggNOG" id="COG2008">
    <property type="taxonomic scope" value="Bacteria"/>
</dbReference>
<dbReference type="eggNOG" id="COG4976">
    <property type="taxonomic scope" value="Bacteria"/>
</dbReference>
<feature type="domain" description="Aromatic amino acid beta-eliminating lyase/threonine aldolase" evidence="5">
    <location>
        <begin position="20"/>
        <end position="308"/>
    </location>
</feature>
<dbReference type="EMBL" id="GL890956">
    <property type="protein sequence ID" value="EGJ30269.1"/>
    <property type="molecule type" value="Genomic_DNA"/>
</dbReference>
<dbReference type="InterPro" id="IPR001597">
    <property type="entry name" value="ArAA_b-elim_lyase/Thr_aldolase"/>
</dbReference>
<dbReference type="InterPro" id="IPR013216">
    <property type="entry name" value="Methyltransf_11"/>
</dbReference>
<reference evidence="8" key="1">
    <citation type="journal article" date="2011" name="Proc. Natl. Acad. Sci. U.S.A.">
        <title>Genomic insights into the physiology and ecology of the marine filamentous cyanobacterium Lyngbya majuscula.</title>
        <authorList>
            <person name="Jones A.C."/>
            <person name="Monroe E.A."/>
            <person name="Podell S."/>
            <person name="Hess W.R."/>
            <person name="Klages S."/>
            <person name="Esquenazi E."/>
            <person name="Niessen S."/>
            <person name="Hoover H."/>
            <person name="Rothmann M."/>
            <person name="Lasken R.S."/>
            <person name="Yates J.R.III."/>
            <person name="Reinhardt R."/>
            <person name="Kube M."/>
            <person name="Burkart M.D."/>
            <person name="Allen E.E."/>
            <person name="Dorrestein P.C."/>
            <person name="Gerwick W.H."/>
            <person name="Gerwick L."/>
        </authorList>
    </citation>
    <scope>NUCLEOTIDE SEQUENCE [LARGE SCALE GENOMIC DNA]</scope>
    <source>
        <strain evidence="8">3L</strain>
    </source>
</reference>
<dbReference type="GO" id="GO:0016829">
    <property type="term" value="F:lyase activity"/>
    <property type="evidence" value="ECO:0007669"/>
    <property type="project" value="InterPro"/>
</dbReference>
<dbReference type="Pfam" id="PF01212">
    <property type="entry name" value="Beta_elim_lyase"/>
    <property type="match status" value="1"/>
</dbReference>
<evidence type="ECO:0000259" key="6">
    <source>
        <dbReference type="Pfam" id="PF08241"/>
    </source>
</evidence>
<evidence type="ECO:0000256" key="4">
    <source>
        <dbReference type="SAM" id="MobiDB-lite"/>
    </source>
</evidence>
<dbReference type="GO" id="GO:0006520">
    <property type="term" value="P:amino acid metabolic process"/>
    <property type="evidence" value="ECO:0007669"/>
    <property type="project" value="InterPro"/>
</dbReference>
<dbReference type="CDD" id="cd02440">
    <property type="entry name" value="AdoMet_MTases"/>
    <property type="match status" value="1"/>
</dbReference>
<dbReference type="InterPro" id="IPR015421">
    <property type="entry name" value="PyrdxlP-dep_Trfase_major"/>
</dbReference>
<dbReference type="InterPro" id="IPR015422">
    <property type="entry name" value="PyrdxlP-dep_Trfase_small"/>
</dbReference>
<evidence type="ECO:0000313" key="7">
    <source>
        <dbReference type="EMBL" id="EGJ30269.1"/>
    </source>
</evidence>
<dbReference type="GO" id="GO:0008757">
    <property type="term" value="F:S-adenosylmethionine-dependent methyltransferase activity"/>
    <property type="evidence" value="ECO:0007669"/>
    <property type="project" value="InterPro"/>
</dbReference>
<dbReference type="Pfam" id="PF08241">
    <property type="entry name" value="Methyltransf_11"/>
    <property type="match status" value="1"/>
</dbReference>
<feature type="domain" description="Methyltransferase type 11" evidence="6">
    <location>
        <begin position="442"/>
        <end position="535"/>
    </location>
</feature>
<dbReference type="PANTHER" id="PTHR48097">
    <property type="entry name" value="L-THREONINE ALDOLASE-RELATED"/>
    <property type="match status" value="1"/>
</dbReference>
<sequence length="584" mass="65130">MPMNSQSDRKSPVNSKIRGLASDNEAGVDPEIMKAILAANQGHAHAYSEDEWTRLAMEQFHRNFGADCQVFFTFGGTGSNVFALACLCRSFEAIFCSSKAHLYHSECGAVENFIGSKLVPIETADGHLRPQDIESYLYWQEEVHASIPRVISITQSTELGTVYRPKEILALVEYAHQQGMRVHMDGTRLVNAAASLNCSLGALTTELGVDAISFGGTKNGLLMGEAVIFTNSDPSLCRNFSAIWKQSMQMPSKARFIAAQFLALLKDDHWLQNASHENKMAKYLAEQVSTIPEVEIVYPVETNAVFAKIPPNWIEALVNVCHFYVWDSSTGLVRWMTNFDTQPEDIDLFIRKLYSLSMASVGSENAIALEHKMSREQGKDISETRPWLSMICDSQSTEELKTNYDSWANTYDADVREDWSFMPGNIARTLSKLLPKKDATILDAGAGTGLVGEALAQQGYTNLTAADLSEKMLAIAKERQVYQSLHQCNLEDSQIFSNSVTFDAIIAAGVFAYAHAGVAVLNNLFGILKEEGIFLLTIREDYRRKMQIDLDKLPWTLVSEEGFPIYDEAKLMYLLALKKRKLNN</sequence>